<dbReference type="NCBIfam" id="TIGR00310">
    <property type="entry name" value="ZPR1_znf"/>
    <property type="match status" value="1"/>
</dbReference>
<dbReference type="Gene3D" id="2.60.120.1040">
    <property type="entry name" value="ZPR1, A/B domain"/>
    <property type="match status" value="2"/>
</dbReference>
<keyword evidence="4" id="KW-0862">Zinc</keyword>
<dbReference type="InterPro" id="IPR004457">
    <property type="entry name" value="Znf_ZPR1"/>
</dbReference>
<feature type="region of interest" description="Disordered" evidence="5">
    <location>
        <begin position="506"/>
        <end position="528"/>
    </location>
</feature>
<feature type="region of interest" description="Disordered" evidence="5">
    <location>
        <begin position="185"/>
        <end position="222"/>
    </location>
</feature>
<sequence length="528" mass="58951">MEDLNRQIIKSDSATLSVPCIALEIPPHTQRGSISTIEGFLKKAANNLEFGQSERLTLGDVDNFYRCRAVILKLRQLIGEEDDEDDSGNENALTTKGKPYTFTPFAVTLDDPAGNSYIENPFSPSNDPNMKTERYYRTPTQDMALGLQPSQEALDAGVIDDLNPTHKNVVNVSRDTHLVEINLEEVKHDESNNEKGITNNGDNDENISSNDDDNNNTTNLGKQEALTFPTACPHCRKPTETKMCVTNIPHFKEVIIMSLLCEHCGYRSNEIKGGGAIPKYGTKTTLHVDSMQDLGREVLKSDTAGLEITELELEMEEGGLDGVYTTVEGLLSKVYDRLKMVNAFSCGDAAKKQHINNDGGDFSERSIHHVRYDNFLNKLKEMADGKAFPFTMIIIDPLSNSFVGPIPKDCVALARQSEKEGGSLDCYDAYVDAGITIEEFERTNDQNEILGLNDIKTEHYQSDSQKDERHDGVSHVIEKEGTTKERKYFGTDQMEDRISDQLRQMGCRGPDHPFHPIDEEDTTDLGRL</sequence>
<dbReference type="EMBL" id="HBNS01008569">
    <property type="protein sequence ID" value="CAE4591961.1"/>
    <property type="molecule type" value="Transcribed_RNA"/>
</dbReference>
<dbReference type="GO" id="GO:0005634">
    <property type="term" value="C:nucleus"/>
    <property type="evidence" value="ECO:0007669"/>
    <property type="project" value="TreeGrafter"/>
</dbReference>
<dbReference type="InterPro" id="IPR042451">
    <property type="entry name" value="ZPR1_A/B_dom"/>
</dbReference>
<reference evidence="7" key="1">
    <citation type="submission" date="2021-01" db="EMBL/GenBank/DDBJ databases">
        <authorList>
            <person name="Corre E."/>
            <person name="Pelletier E."/>
            <person name="Niang G."/>
            <person name="Scheremetjew M."/>
            <person name="Finn R."/>
            <person name="Kale V."/>
            <person name="Holt S."/>
            <person name="Cochrane G."/>
            <person name="Meng A."/>
            <person name="Brown T."/>
            <person name="Cohen L."/>
        </authorList>
    </citation>
    <scope>NUCLEOTIDE SEQUENCE</scope>
    <source>
        <strain evidence="7">GSO104</strain>
    </source>
</reference>
<feature type="compositionally biased region" description="Acidic residues" evidence="5">
    <location>
        <begin position="518"/>
        <end position="528"/>
    </location>
</feature>
<protein>
    <recommendedName>
        <fullName evidence="6">Zinc finger ZPR1-type domain-containing protein</fullName>
    </recommendedName>
</protein>
<dbReference type="SMART" id="SM00709">
    <property type="entry name" value="Zpr1"/>
    <property type="match status" value="1"/>
</dbReference>
<evidence type="ECO:0000259" key="6">
    <source>
        <dbReference type="SMART" id="SM00709"/>
    </source>
</evidence>
<gene>
    <name evidence="7" type="ORF">DBRI00130_LOCUS6947</name>
</gene>
<dbReference type="Pfam" id="PF22794">
    <property type="entry name" value="jr-ZPR1"/>
    <property type="match status" value="2"/>
</dbReference>
<feature type="domain" description="Zinc finger ZPR1-type" evidence="6">
    <location>
        <begin position="230"/>
        <end position="405"/>
    </location>
</feature>
<dbReference type="GO" id="GO:0008270">
    <property type="term" value="F:zinc ion binding"/>
    <property type="evidence" value="ECO:0007669"/>
    <property type="project" value="UniProtKB-KW"/>
</dbReference>
<evidence type="ECO:0000256" key="2">
    <source>
        <dbReference type="ARBA" id="ARBA00022723"/>
    </source>
</evidence>
<dbReference type="InterPro" id="IPR040141">
    <property type="entry name" value="ZPR1"/>
</dbReference>
<dbReference type="InterPro" id="IPR056180">
    <property type="entry name" value="ZPR1_jr_dom"/>
</dbReference>
<dbReference type="Gene3D" id="2.20.25.420">
    <property type="entry name" value="ZPR1, zinc finger domain"/>
    <property type="match status" value="1"/>
</dbReference>
<evidence type="ECO:0000313" key="7">
    <source>
        <dbReference type="EMBL" id="CAE4591961.1"/>
    </source>
</evidence>
<accession>A0A7S4QUC3</accession>
<evidence type="ECO:0000256" key="1">
    <source>
        <dbReference type="ARBA" id="ARBA00008354"/>
    </source>
</evidence>
<dbReference type="Pfam" id="PF03367">
    <property type="entry name" value="Zn_ribbon_ZPR1"/>
    <property type="match status" value="1"/>
</dbReference>
<name>A0A7S4QUC3_9STRA</name>
<dbReference type="AlphaFoldDB" id="A0A7S4QUC3"/>
<evidence type="ECO:0000256" key="3">
    <source>
        <dbReference type="ARBA" id="ARBA00022771"/>
    </source>
</evidence>
<feature type="compositionally biased region" description="Acidic residues" evidence="5">
    <location>
        <begin position="202"/>
        <end position="214"/>
    </location>
</feature>
<evidence type="ECO:0000256" key="4">
    <source>
        <dbReference type="ARBA" id="ARBA00022833"/>
    </source>
</evidence>
<evidence type="ECO:0000256" key="5">
    <source>
        <dbReference type="SAM" id="MobiDB-lite"/>
    </source>
</evidence>
<dbReference type="PANTHER" id="PTHR10876:SF0">
    <property type="entry name" value="ZINC FINGER PROTEIN ZPR1"/>
    <property type="match status" value="1"/>
</dbReference>
<organism evidence="7">
    <name type="scientific">Ditylum brightwellii</name>
    <dbReference type="NCBI Taxonomy" id="49249"/>
    <lineage>
        <taxon>Eukaryota</taxon>
        <taxon>Sar</taxon>
        <taxon>Stramenopiles</taxon>
        <taxon>Ochrophyta</taxon>
        <taxon>Bacillariophyta</taxon>
        <taxon>Mediophyceae</taxon>
        <taxon>Lithodesmiophycidae</taxon>
        <taxon>Lithodesmiales</taxon>
        <taxon>Lithodesmiaceae</taxon>
        <taxon>Ditylum</taxon>
    </lineage>
</organism>
<comment type="similarity">
    <text evidence="1">Belongs to the ZPR1 family.</text>
</comment>
<keyword evidence="2" id="KW-0479">Metal-binding</keyword>
<dbReference type="InterPro" id="IPR042452">
    <property type="entry name" value="ZPR1_Znf1/2"/>
</dbReference>
<keyword evidence="3" id="KW-0863">Zinc-finger</keyword>
<dbReference type="FunFam" id="2.20.25.420:FF:000002">
    <property type="entry name" value="Zinc finger protein ZPR1"/>
    <property type="match status" value="1"/>
</dbReference>
<dbReference type="FunFam" id="2.60.120.1040:FF:000006">
    <property type="entry name" value="Zinc finger protein zpr1"/>
    <property type="match status" value="1"/>
</dbReference>
<proteinExistence type="inferred from homology"/>
<dbReference type="PANTHER" id="PTHR10876">
    <property type="entry name" value="ZINC FINGER PROTEIN ZPR1"/>
    <property type="match status" value="1"/>
</dbReference>